<dbReference type="EMBL" id="JAFKCZ010000017">
    <property type="protein sequence ID" value="MBN7798700.1"/>
    <property type="molecule type" value="Genomic_DNA"/>
</dbReference>
<dbReference type="FunFam" id="3.20.20.70:FF:000064">
    <property type="entry name" value="Thiamine-phosphate synthase"/>
    <property type="match status" value="1"/>
</dbReference>
<dbReference type="Proteomes" id="UP000664303">
    <property type="component" value="Unassembled WGS sequence"/>
</dbReference>
<feature type="binding site" evidence="9">
    <location>
        <position position="413"/>
    </location>
    <ligand>
        <name>4-amino-2-methyl-5-(diphosphooxymethyl)pyrimidine</name>
        <dbReference type="ChEBI" id="CHEBI:57841"/>
    </ligand>
</feature>
<evidence type="ECO:0000259" key="14">
    <source>
        <dbReference type="Pfam" id="PF08543"/>
    </source>
</evidence>
<dbReference type="InterPro" id="IPR034291">
    <property type="entry name" value="TMP_synthase"/>
</dbReference>
<evidence type="ECO:0000256" key="5">
    <source>
        <dbReference type="ARBA" id="ARBA00022977"/>
    </source>
</evidence>
<keyword evidence="2 9" id="KW-0808">Transferase</keyword>
<evidence type="ECO:0000256" key="10">
    <source>
        <dbReference type="RuleBase" id="RU003826"/>
    </source>
</evidence>
<dbReference type="PANTHER" id="PTHR20858:SF17">
    <property type="entry name" value="HYDROXYMETHYLPYRIMIDINE_PHOSPHOMETHYLPYRIMIDINE KINASE THI20-RELATED"/>
    <property type="match status" value="1"/>
</dbReference>
<dbReference type="CDD" id="cd00564">
    <property type="entry name" value="TMP_TenI"/>
    <property type="match status" value="1"/>
</dbReference>
<reference evidence="15" key="1">
    <citation type="submission" date="2021-02" db="EMBL/GenBank/DDBJ databases">
        <title>PHA producing bacteria isolated from coastal sediment in Guangdong, Shenzhen.</title>
        <authorList>
            <person name="Zheng W."/>
            <person name="Yu S."/>
            <person name="Huang Y."/>
        </authorList>
    </citation>
    <scope>NUCLEOTIDE SEQUENCE</scope>
    <source>
        <strain evidence="15">TN14-10</strain>
    </source>
</reference>
<evidence type="ECO:0000256" key="3">
    <source>
        <dbReference type="ARBA" id="ARBA00022723"/>
    </source>
</evidence>
<keyword evidence="3 9" id="KW-0479">Metal-binding</keyword>
<feature type="binding site" evidence="9">
    <location>
        <position position="365"/>
    </location>
    <ligand>
        <name>Mg(2+)</name>
        <dbReference type="ChEBI" id="CHEBI:18420"/>
    </ligand>
</feature>
<comment type="catalytic activity">
    <reaction evidence="8 9 10">
        <text>2-[(2R,5Z)-2-carboxy-4-methylthiazol-5(2H)-ylidene]ethyl phosphate + 4-amino-2-methyl-5-(diphosphooxymethyl)pyrimidine + 2 H(+) = thiamine phosphate + CO2 + diphosphate</text>
        <dbReference type="Rhea" id="RHEA:47844"/>
        <dbReference type="ChEBI" id="CHEBI:15378"/>
        <dbReference type="ChEBI" id="CHEBI:16526"/>
        <dbReference type="ChEBI" id="CHEBI:33019"/>
        <dbReference type="ChEBI" id="CHEBI:37575"/>
        <dbReference type="ChEBI" id="CHEBI:57841"/>
        <dbReference type="ChEBI" id="CHEBI:62899"/>
        <dbReference type="EC" id="2.5.1.3"/>
    </reaction>
</comment>
<feature type="domain" description="Thiamine phosphate synthase/TenI" evidence="13">
    <location>
        <begin position="297"/>
        <end position="465"/>
    </location>
</feature>
<dbReference type="PANTHER" id="PTHR20858">
    <property type="entry name" value="PHOSPHOMETHYLPYRIMIDINE KINASE"/>
    <property type="match status" value="1"/>
</dbReference>
<feature type="binding site" evidence="9">
    <location>
        <position position="346"/>
    </location>
    <ligand>
        <name>Mg(2+)</name>
        <dbReference type="ChEBI" id="CHEBI:18420"/>
    </ligand>
</feature>
<protein>
    <recommendedName>
        <fullName evidence="9">Thiamine-phosphate synthase</fullName>
        <shortName evidence="9">TP synthase</shortName>
        <shortName evidence="9">TPS</shortName>
        <ecNumber evidence="9">2.5.1.3</ecNumber>
    </recommendedName>
    <alternativeName>
        <fullName evidence="9">Thiamine-phosphate pyrophosphorylase</fullName>
        <shortName evidence="9">TMP pyrophosphorylase</shortName>
        <shortName evidence="9">TMP-PPase</shortName>
    </alternativeName>
</protein>
<dbReference type="Pfam" id="PF02581">
    <property type="entry name" value="TMP-TENI"/>
    <property type="match status" value="1"/>
</dbReference>
<evidence type="ECO:0000256" key="4">
    <source>
        <dbReference type="ARBA" id="ARBA00022842"/>
    </source>
</evidence>
<dbReference type="HAMAP" id="MF_00097">
    <property type="entry name" value="TMP_synthase"/>
    <property type="match status" value="1"/>
</dbReference>
<keyword evidence="4 9" id="KW-0460">Magnesium</keyword>
<evidence type="ECO:0000256" key="7">
    <source>
        <dbReference type="ARBA" id="ARBA00047851"/>
    </source>
</evidence>
<dbReference type="GO" id="GO:0008902">
    <property type="term" value="F:hydroxymethylpyrimidine kinase activity"/>
    <property type="evidence" value="ECO:0007669"/>
    <property type="project" value="TreeGrafter"/>
</dbReference>
<gene>
    <name evidence="9 15" type="primary">thiE</name>
    <name evidence="15" type="ORF">JYP50_19010</name>
</gene>
<feature type="region of interest" description="Disordered" evidence="12">
    <location>
        <begin position="246"/>
        <end position="282"/>
    </location>
</feature>
<evidence type="ECO:0000259" key="13">
    <source>
        <dbReference type="Pfam" id="PF02581"/>
    </source>
</evidence>
<evidence type="ECO:0000256" key="8">
    <source>
        <dbReference type="ARBA" id="ARBA00047883"/>
    </source>
</evidence>
<feature type="domain" description="Pyridoxamine kinase/Phosphomethylpyrimidine kinase" evidence="14">
    <location>
        <begin position="21"/>
        <end position="244"/>
    </location>
</feature>
<dbReference type="NCBIfam" id="TIGR00693">
    <property type="entry name" value="thiE"/>
    <property type="match status" value="1"/>
</dbReference>
<evidence type="ECO:0000256" key="12">
    <source>
        <dbReference type="SAM" id="MobiDB-lite"/>
    </source>
</evidence>
<dbReference type="InterPro" id="IPR022998">
    <property type="entry name" value="ThiamineP_synth_TenI"/>
</dbReference>
<dbReference type="GO" id="GO:0008972">
    <property type="term" value="F:phosphomethylpyrimidine kinase activity"/>
    <property type="evidence" value="ECO:0007669"/>
    <property type="project" value="TreeGrafter"/>
</dbReference>
<dbReference type="AlphaFoldDB" id="A0A939DIE3"/>
<comment type="cofactor">
    <cofactor evidence="9">
        <name>Mg(2+)</name>
        <dbReference type="ChEBI" id="CHEBI:18420"/>
    </cofactor>
    <text evidence="9">Binds 1 Mg(2+) ion per subunit.</text>
</comment>
<dbReference type="GO" id="GO:0009229">
    <property type="term" value="P:thiamine diphosphate biosynthetic process"/>
    <property type="evidence" value="ECO:0007669"/>
    <property type="project" value="UniProtKB-UniRule"/>
</dbReference>
<dbReference type="InterPro" id="IPR013749">
    <property type="entry name" value="PM/HMP-P_kinase-1"/>
</dbReference>
<comment type="catalytic activity">
    <reaction evidence="6 9 10">
        <text>4-methyl-5-(2-phosphooxyethyl)-thiazole + 4-amino-2-methyl-5-(diphosphooxymethyl)pyrimidine + H(+) = thiamine phosphate + diphosphate</text>
        <dbReference type="Rhea" id="RHEA:22328"/>
        <dbReference type="ChEBI" id="CHEBI:15378"/>
        <dbReference type="ChEBI" id="CHEBI:33019"/>
        <dbReference type="ChEBI" id="CHEBI:37575"/>
        <dbReference type="ChEBI" id="CHEBI:57841"/>
        <dbReference type="ChEBI" id="CHEBI:58296"/>
        <dbReference type="EC" id="2.5.1.3"/>
    </reaction>
</comment>
<accession>A0A939DIE3</accession>
<feature type="binding site" evidence="9">
    <location>
        <position position="345"/>
    </location>
    <ligand>
        <name>4-amino-2-methyl-5-(diphosphooxymethyl)pyrimidine</name>
        <dbReference type="ChEBI" id="CHEBI:57841"/>
    </ligand>
</feature>
<organism evidence="15 16">
    <name type="scientific">Parahaliea mediterranea</name>
    <dbReference type="NCBI Taxonomy" id="651086"/>
    <lineage>
        <taxon>Bacteria</taxon>
        <taxon>Pseudomonadati</taxon>
        <taxon>Pseudomonadota</taxon>
        <taxon>Gammaproteobacteria</taxon>
        <taxon>Cellvibrionales</taxon>
        <taxon>Halieaceae</taxon>
        <taxon>Parahaliea</taxon>
    </lineage>
</organism>
<dbReference type="GO" id="GO:0009228">
    <property type="term" value="P:thiamine biosynthetic process"/>
    <property type="evidence" value="ECO:0007669"/>
    <property type="project" value="UniProtKB-KW"/>
</dbReference>
<comment type="catalytic activity">
    <reaction evidence="7 9 10">
        <text>2-(2-carboxy-4-methylthiazol-5-yl)ethyl phosphate + 4-amino-2-methyl-5-(diphosphooxymethyl)pyrimidine + 2 H(+) = thiamine phosphate + CO2 + diphosphate</text>
        <dbReference type="Rhea" id="RHEA:47848"/>
        <dbReference type="ChEBI" id="CHEBI:15378"/>
        <dbReference type="ChEBI" id="CHEBI:16526"/>
        <dbReference type="ChEBI" id="CHEBI:33019"/>
        <dbReference type="ChEBI" id="CHEBI:37575"/>
        <dbReference type="ChEBI" id="CHEBI:57841"/>
        <dbReference type="ChEBI" id="CHEBI:62890"/>
        <dbReference type="EC" id="2.5.1.3"/>
    </reaction>
</comment>
<evidence type="ECO:0000256" key="9">
    <source>
        <dbReference type="HAMAP-Rule" id="MF_00097"/>
    </source>
</evidence>
<feature type="binding site" evidence="9">
    <location>
        <begin position="313"/>
        <end position="317"/>
    </location>
    <ligand>
        <name>4-amino-2-methyl-5-(diphosphooxymethyl)pyrimidine</name>
        <dbReference type="ChEBI" id="CHEBI:57841"/>
    </ligand>
</feature>
<evidence type="ECO:0000313" key="15">
    <source>
        <dbReference type="EMBL" id="MBN7798700.1"/>
    </source>
</evidence>
<keyword evidence="5 9" id="KW-0784">Thiamine biosynthesis</keyword>
<dbReference type="SUPFAM" id="SSF53613">
    <property type="entry name" value="Ribokinase-like"/>
    <property type="match status" value="1"/>
</dbReference>
<evidence type="ECO:0000313" key="16">
    <source>
        <dbReference type="Proteomes" id="UP000664303"/>
    </source>
</evidence>
<evidence type="ECO:0000256" key="1">
    <source>
        <dbReference type="ARBA" id="ARBA00005165"/>
    </source>
</evidence>
<dbReference type="InterPro" id="IPR029056">
    <property type="entry name" value="Ribokinase-like"/>
</dbReference>
<keyword evidence="16" id="KW-1185">Reference proteome</keyword>
<feature type="binding site" evidence="9">
    <location>
        <position position="384"/>
    </location>
    <ligand>
        <name>4-amino-2-methyl-5-(diphosphooxymethyl)pyrimidine</name>
        <dbReference type="ChEBI" id="CHEBI:57841"/>
    </ligand>
</feature>
<dbReference type="InterPro" id="IPR036206">
    <property type="entry name" value="ThiamineP_synth_sf"/>
</dbReference>
<evidence type="ECO:0000256" key="11">
    <source>
        <dbReference type="RuleBase" id="RU004253"/>
    </source>
</evidence>
<dbReference type="Gene3D" id="3.40.1190.20">
    <property type="match status" value="1"/>
</dbReference>
<dbReference type="Pfam" id="PF08543">
    <property type="entry name" value="Phos_pyr_kin"/>
    <property type="match status" value="1"/>
</dbReference>
<comment type="pathway">
    <text evidence="1 9 11">Cofactor biosynthesis; thiamine diphosphate biosynthesis; thiamine phosphate from 4-amino-2-methyl-5-diphosphomethylpyrimidine and 4-methyl-5-(2-phosphoethyl)-thiazole: step 1/1.</text>
</comment>
<feature type="binding site" evidence="9">
    <location>
        <position position="442"/>
    </location>
    <ligand>
        <name>2-[(2R,5Z)-2-carboxy-4-methylthiazol-5(2H)-ylidene]ethyl phosphate</name>
        <dbReference type="ChEBI" id="CHEBI:62899"/>
    </ligand>
</feature>
<comment type="caution">
    <text evidence="15">The sequence shown here is derived from an EMBL/GenBank/DDBJ whole genome shotgun (WGS) entry which is preliminary data.</text>
</comment>
<feature type="compositionally biased region" description="Basic and acidic residues" evidence="12">
    <location>
        <begin position="256"/>
        <end position="270"/>
    </location>
</feature>
<comment type="function">
    <text evidence="9">Condenses 4-methyl-5-(beta-hydroxyethyl)thiazole monophosphate (THZ-P) and 2-methyl-4-amino-5-hydroxymethyl pyrimidine pyrophosphate (HMP-PP) to form thiamine monophosphate (TMP).</text>
</comment>
<proteinExistence type="inferred from homology"/>
<dbReference type="EC" id="2.5.1.3" evidence="9"/>
<dbReference type="GO" id="GO:0000287">
    <property type="term" value="F:magnesium ion binding"/>
    <property type="evidence" value="ECO:0007669"/>
    <property type="project" value="UniProtKB-UniRule"/>
</dbReference>
<dbReference type="GO" id="GO:0005829">
    <property type="term" value="C:cytosol"/>
    <property type="evidence" value="ECO:0007669"/>
    <property type="project" value="TreeGrafter"/>
</dbReference>
<sequence>MARVSHTETPPRVLCIGGSECTGVTGLATDMRSVEAFAAHPLPVVTAVTAQHRGGAAVQVIDAATFDSQLACALAAEPAAIKIGLVASLDQARSIARQVGGRKLPVVLDPVSRNSLGQDLVAADHTAILTALLPVATLVTPNEAEAEPIRALRGNAAAGAAPAVLYKGGHAASADCRDHFEQPGLAFTLSGPRIEAAGERGTGCCLAASVAAALALGHSLADAVVVAKMCIDRALRQGYAVTAQGGALRPTPPWEGRPRLPRLDFGERGEQAPTPGRQEAFPDCGPRPLGIYPVVDRAAWLERLLPCGVTTIQLRVKDLAGAALAREVATAVRIARAFDARLFVNDHWRLALDHGAYGVHLGQEDLAGADLPELRRAGLRLGISTHCLWELARALTHQPSYVACGPVYATTSKIMPWRPQGLAGLARWRQLVGRRPLVAIGGIDTRRAAAVAAAGADGVAMISALTGSDNPQDTARALVRQFRRHYR</sequence>
<dbReference type="Gene3D" id="3.20.20.70">
    <property type="entry name" value="Aldolase class I"/>
    <property type="match status" value="1"/>
</dbReference>
<name>A0A939DIE3_9GAMM</name>
<evidence type="ECO:0000256" key="6">
    <source>
        <dbReference type="ARBA" id="ARBA00047334"/>
    </source>
</evidence>
<feature type="binding site" evidence="9">
    <location>
        <begin position="462"/>
        <end position="463"/>
    </location>
    <ligand>
        <name>2-[(2R,5Z)-2-carboxy-4-methylthiazol-5(2H)-ylidene]ethyl phosphate</name>
        <dbReference type="ChEBI" id="CHEBI:62899"/>
    </ligand>
</feature>
<dbReference type="SUPFAM" id="SSF51391">
    <property type="entry name" value="Thiamin phosphate synthase"/>
    <property type="match status" value="1"/>
</dbReference>
<dbReference type="InterPro" id="IPR013785">
    <property type="entry name" value="Aldolase_TIM"/>
</dbReference>
<comment type="similarity">
    <text evidence="9 10">Belongs to the thiamine-phosphate synthase family.</text>
</comment>
<dbReference type="GO" id="GO:0004789">
    <property type="term" value="F:thiamine-phosphate diphosphorylase activity"/>
    <property type="evidence" value="ECO:0007669"/>
    <property type="project" value="UniProtKB-UniRule"/>
</dbReference>
<feature type="binding site" evidence="9">
    <location>
        <begin position="410"/>
        <end position="412"/>
    </location>
    <ligand>
        <name>2-[(2R,5Z)-2-carboxy-4-methylthiazol-5(2H)-ylidene]ethyl phosphate</name>
        <dbReference type="ChEBI" id="CHEBI:62899"/>
    </ligand>
</feature>
<evidence type="ECO:0000256" key="2">
    <source>
        <dbReference type="ARBA" id="ARBA00022679"/>
    </source>
</evidence>